<dbReference type="GO" id="GO:0042393">
    <property type="term" value="F:histone binding"/>
    <property type="evidence" value="ECO:0007669"/>
    <property type="project" value="TreeGrafter"/>
</dbReference>
<evidence type="ECO:0000313" key="9">
    <source>
        <dbReference type="EMBL" id="GFY98194.1"/>
    </source>
</evidence>
<dbReference type="PANTHER" id="PTHR45685">
    <property type="entry name" value="HELICASE SRCAP-RELATED"/>
    <property type="match status" value="1"/>
</dbReference>
<dbReference type="SUPFAM" id="SSF52540">
    <property type="entry name" value="P-loop containing nucleoside triphosphate hydrolases"/>
    <property type="match status" value="1"/>
</dbReference>
<evidence type="ECO:0000256" key="6">
    <source>
        <dbReference type="RuleBase" id="RU368001"/>
    </source>
</evidence>
<dbReference type="InterPro" id="IPR049730">
    <property type="entry name" value="SNF2/RAD54-like_C"/>
</dbReference>
<accession>A0A7J0FHL7</accession>
<dbReference type="GO" id="GO:0005524">
    <property type="term" value="F:ATP binding"/>
    <property type="evidence" value="ECO:0007669"/>
    <property type="project" value="UniProtKB-UniRule"/>
</dbReference>
<keyword evidence="6" id="KW-0234">DNA repair</keyword>
<dbReference type="Pfam" id="PF00271">
    <property type="entry name" value="Helicase_C"/>
    <property type="match status" value="1"/>
</dbReference>
<comment type="subcellular location">
    <subcellularLocation>
        <location evidence="1 6">Nucleus</location>
    </subcellularLocation>
</comment>
<keyword evidence="3 6" id="KW-0378">Hydrolase</keyword>
<evidence type="ECO:0000256" key="7">
    <source>
        <dbReference type="SAM" id="MobiDB-lite"/>
    </source>
</evidence>
<keyword evidence="9" id="KW-0347">Helicase</keyword>
<dbReference type="GO" id="GO:0003677">
    <property type="term" value="F:DNA binding"/>
    <property type="evidence" value="ECO:0007669"/>
    <property type="project" value="UniProtKB-UniRule"/>
</dbReference>
<dbReference type="GO" id="GO:0004386">
    <property type="term" value="F:helicase activity"/>
    <property type="evidence" value="ECO:0007669"/>
    <property type="project" value="UniProtKB-KW"/>
</dbReference>
<proteinExistence type="inferred from homology"/>
<comment type="caution">
    <text evidence="9">The sequence shown here is derived from an EMBL/GenBank/DDBJ whole genome shotgun (WGS) entry which is preliminary data.</text>
</comment>
<keyword evidence="4 6" id="KW-0067">ATP-binding</keyword>
<dbReference type="EMBL" id="BJWL01000012">
    <property type="protein sequence ID" value="GFY98194.1"/>
    <property type="molecule type" value="Genomic_DNA"/>
</dbReference>
<evidence type="ECO:0000256" key="5">
    <source>
        <dbReference type="ARBA" id="ARBA00023125"/>
    </source>
</evidence>
<dbReference type="InterPro" id="IPR050520">
    <property type="entry name" value="INO80/SWR1_helicase"/>
</dbReference>
<dbReference type="SMART" id="SM00490">
    <property type="entry name" value="HELICc"/>
    <property type="match status" value="1"/>
</dbReference>
<dbReference type="PROSITE" id="PS51194">
    <property type="entry name" value="HELICASE_CTER"/>
    <property type="match status" value="1"/>
</dbReference>
<dbReference type="AlphaFoldDB" id="A0A7J0FHL7"/>
<evidence type="ECO:0000313" key="10">
    <source>
        <dbReference type="Proteomes" id="UP000585474"/>
    </source>
</evidence>
<protein>
    <recommendedName>
        <fullName evidence="6">Chromatin-remodeling ATPase INO80</fullName>
        <ecNumber evidence="6">3.6.4.-</ecNumber>
    </recommendedName>
</protein>
<dbReference type="InterPro" id="IPR038718">
    <property type="entry name" value="SNF2-like_sf"/>
</dbReference>
<comment type="function">
    <text evidence="6">ATPase component of the INO80 complex which remodels chromatin by shifting nucleosomes and is involved in DNA repair.</text>
</comment>
<keyword evidence="2" id="KW-0547">Nucleotide-binding</keyword>
<keyword evidence="10" id="KW-1185">Reference proteome</keyword>
<dbReference type="PANTHER" id="PTHR45685:SF2">
    <property type="entry name" value="CHROMATIN-REMODELING ATPASE INO80"/>
    <property type="match status" value="1"/>
</dbReference>
<sequence length="692" mass="78832">MILVLIALDDVLRGLALVIFLWHAILKPFMLRRVKKDVVSELTTKTEVTVHCKLSSRQQAFYQAIKNKISLAELFDRNRGHLSEDKMLNLMNIVIQLRKIPKLVYQEVQSSVTLCSAVQHGVSRELYEKHFNIFSPENVYRSMLQVENSSDGCFARSGTFGFAHLIDLSPAEVAFLTTGSFMERLLFSIIRWDRQFLDDILNLLMEVDYDDHDCNQLEREKVRAVTRMLMVPSKSQINLLRRRLATGPKDAPFEALVMSHQDRLLSNVRFLHSAYSFIPRTRAPPINAHCSDRNFAYQMLEELHHPWAKRLLIGFARTSDCNGPRKPNGPPHPLIEEIDSELPVSQPALQLTYKIFGSCPPMQPFDPAKMLTDSGKLQTLDILLKRLRAENHRVLLFSQMTKMLDIIEEYMNYRKYRYLRLDGSSSIMDRRDMVRDFQNRNDIFVFLLSTRAGGLGINLTAADTVIFYESDWNPTLDLQAMDRAHRLGQTKDVTVYRLICKETVEEKILQRASQKNTVQQLVMTGGHVQDDLLAPEDVVSLLIDDAQLAQKLKEIPLQARDRQKRKGGTKRIRIDAEGDVSLEDVTNNGSQGNGVEASADPEKSKSNSKKRKATPREVSFSAGPSSPDSRTLKYEVDDSLQNTETQQQKPKRPKRPTKSVNENLEPAFTAPAMVVPGHTQSPVDCWPTEEGI</sequence>
<dbReference type="Proteomes" id="UP000585474">
    <property type="component" value="Unassembled WGS sequence"/>
</dbReference>
<keyword evidence="6" id="KW-0227">DNA damage</keyword>
<dbReference type="InterPro" id="IPR000330">
    <property type="entry name" value="SNF2_N"/>
</dbReference>
<comment type="similarity">
    <text evidence="6">Belongs to the SNF2/RAD54 helicase family.</text>
</comment>
<evidence type="ECO:0000256" key="3">
    <source>
        <dbReference type="ARBA" id="ARBA00022801"/>
    </source>
</evidence>
<dbReference type="Gene3D" id="3.40.50.300">
    <property type="entry name" value="P-loop containing nucleotide triphosphate hydrolases"/>
    <property type="match status" value="2"/>
</dbReference>
<organism evidence="9 10">
    <name type="scientific">Actinidia rufa</name>
    <dbReference type="NCBI Taxonomy" id="165716"/>
    <lineage>
        <taxon>Eukaryota</taxon>
        <taxon>Viridiplantae</taxon>
        <taxon>Streptophyta</taxon>
        <taxon>Embryophyta</taxon>
        <taxon>Tracheophyta</taxon>
        <taxon>Spermatophyta</taxon>
        <taxon>Magnoliopsida</taxon>
        <taxon>eudicotyledons</taxon>
        <taxon>Gunneridae</taxon>
        <taxon>Pentapetalae</taxon>
        <taxon>asterids</taxon>
        <taxon>Ericales</taxon>
        <taxon>Actinidiaceae</taxon>
        <taxon>Actinidia</taxon>
    </lineage>
</organism>
<dbReference type="GO" id="GO:0031011">
    <property type="term" value="C:Ino80 complex"/>
    <property type="evidence" value="ECO:0007669"/>
    <property type="project" value="UniProtKB-UniRule"/>
</dbReference>
<reference evidence="9 10" key="1">
    <citation type="submission" date="2019-07" db="EMBL/GenBank/DDBJ databases">
        <title>De Novo Assembly of kiwifruit Actinidia rufa.</title>
        <authorList>
            <person name="Sugita-Konishi S."/>
            <person name="Sato K."/>
            <person name="Mori E."/>
            <person name="Abe Y."/>
            <person name="Kisaki G."/>
            <person name="Hamano K."/>
            <person name="Suezawa K."/>
            <person name="Otani M."/>
            <person name="Fukuda T."/>
            <person name="Manabe T."/>
            <person name="Gomi K."/>
            <person name="Tabuchi M."/>
            <person name="Akimitsu K."/>
            <person name="Kataoka I."/>
        </authorList>
    </citation>
    <scope>NUCLEOTIDE SEQUENCE [LARGE SCALE GENOMIC DNA]</scope>
    <source>
        <strain evidence="10">cv. Fuchu</strain>
    </source>
</reference>
<evidence type="ECO:0000256" key="1">
    <source>
        <dbReference type="ARBA" id="ARBA00004123"/>
    </source>
</evidence>
<comment type="domain">
    <text evidence="6">The DBINO region is involved in binding to DNA.</text>
</comment>
<dbReference type="Pfam" id="PF00176">
    <property type="entry name" value="SNF2-rel_dom"/>
    <property type="match status" value="1"/>
</dbReference>
<dbReference type="GO" id="GO:0016887">
    <property type="term" value="F:ATP hydrolysis activity"/>
    <property type="evidence" value="ECO:0007669"/>
    <property type="project" value="TreeGrafter"/>
</dbReference>
<evidence type="ECO:0000256" key="2">
    <source>
        <dbReference type="ARBA" id="ARBA00022741"/>
    </source>
</evidence>
<dbReference type="FunFam" id="3.40.50.300:FF:001066">
    <property type="entry name" value="DNA helicase INO80-like protein"/>
    <property type="match status" value="1"/>
</dbReference>
<evidence type="ECO:0000256" key="4">
    <source>
        <dbReference type="ARBA" id="ARBA00022840"/>
    </source>
</evidence>
<dbReference type="EC" id="3.6.4.-" evidence="6"/>
<dbReference type="InterPro" id="IPR001650">
    <property type="entry name" value="Helicase_C-like"/>
</dbReference>
<name>A0A7J0FHL7_9ERIC</name>
<keyword evidence="5 6" id="KW-0238">DNA-binding</keyword>
<feature type="domain" description="Helicase C-terminal" evidence="8">
    <location>
        <begin position="379"/>
        <end position="529"/>
    </location>
</feature>
<gene>
    <name evidence="9" type="ORF">Acr_12g0007350</name>
</gene>
<evidence type="ECO:0000259" key="8">
    <source>
        <dbReference type="PROSITE" id="PS51194"/>
    </source>
</evidence>
<feature type="compositionally biased region" description="Basic residues" evidence="7">
    <location>
        <begin position="562"/>
        <end position="571"/>
    </location>
</feature>
<dbReference type="InterPro" id="IPR027417">
    <property type="entry name" value="P-loop_NTPase"/>
</dbReference>
<comment type="catalytic activity">
    <reaction evidence="6">
        <text>ATP + H2O = ADP + phosphate + H(+)</text>
        <dbReference type="Rhea" id="RHEA:13065"/>
        <dbReference type="ChEBI" id="CHEBI:15377"/>
        <dbReference type="ChEBI" id="CHEBI:15378"/>
        <dbReference type="ChEBI" id="CHEBI:30616"/>
        <dbReference type="ChEBI" id="CHEBI:43474"/>
        <dbReference type="ChEBI" id="CHEBI:456216"/>
    </reaction>
</comment>
<comment type="subunit">
    <text evidence="6">Component of the INO80 chromatin-remodeling complex.</text>
</comment>
<dbReference type="OrthoDB" id="448448at2759"/>
<dbReference type="CDD" id="cd18793">
    <property type="entry name" value="SF2_C_SNF"/>
    <property type="match status" value="1"/>
</dbReference>
<feature type="region of interest" description="Disordered" evidence="7">
    <location>
        <begin position="560"/>
        <end position="692"/>
    </location>
</feature>
<dbReference type="GO" id="GO:0006338">
    <property type="term" value="P:chromatin remodeling"/>
    <property type="evidence" value="ECO:0007669"/>
    <property type="project" value="UniProtKB-UniRule"/>
</dbReference>
<dbReference type="GO" id="GO:0006281">
    <property type="term" value="P:DNA repair"/>
    <property type="evidence" value="ECO:0007669"/>
    <property type="project" value="UniProtKB-UniRule"/>
</dbReference>
<dbReference type="Gene3D" id="3.40.50.10810">
    <property type="entry name" value="Tandem AAA-ATPase domain"/>
    <property type="match status" value="1"/>
</dbReference>